<evidence type="ECO:0000313" key="8">
    <source>
        <dbReference type="EMBL" id="GMT31515.1"/>
    </source>
</evidence>
<feature type="coiled-coil region" evidence="4">
    <location>
        <begin position="270"/>
        <end position="346"/>
    </location>
</feature>
<dbReference type="InterPro" id="IPR032640">
    <property type="entry name" value="AMPK1_CBM"/>
</dbReference>
<dbReference type="GO" id="GO:0019901">
    <property type="term" value="F:protein kinase binding"/>
    <property type="evidence" value="ECO:0007669"/>
    <property type="project" value="TreeGrafter"/>
</dbReference>
<dbReference type="GO" id="GO:0005737">
    <property type="term" value="C:cytoplasm"/>
    <property type="evidence" value="ECO:0007669"/>
    <property type="project" value="TreeGrafter"/>
</dbReference>
<feature type="domain" description="AMP-activated protein kinase glycogen-binding" evidence="6">
    <location>
        <begin position="1101"/>
        <end position="1175"/>
    </location>
</feature>
<evidence type="ECO:0000256" key="3">
    <source>
        <dbReference type="ARBA" id="ARBA00040010"/>
    </source>
</evidence>
<gene>
    <name evidence="8" type="ORF">PFISCL1PPCAC_22812</name>
</gene>
<feature type="compositionally biased region" description="Basic and acidic residues" evidence="5">
    <location>
        <begin position="607"/>
        <end position="618"/>
    </location>
</feature>
<evidence type="ECO:0000256" key="4">
    <source>
        <dbReference type="SAM" id="Coils"/>
    </source>
</evidence>
<dbReference type="GO" id="GO:0005634">
    <property type="term" value="C:nucleus"/>
    <property type="evidence" value="ECO:0007669"/>
    <property type="project" value="TreeGrafter"/>
</dbReference>
<evidence type="ECO:0000259" key="7">
    <source>
        <dbReference type="Pfam" id="PF18694"/>
    </source>
</evidence>
<comment type="function">
    <text evidence="2">Non-catalytic subunit of AMP-activated protein kinase (AMPK), an energy sensor protein kinase that plays a key role in regulating cellular energy metabolism. In response to reduction of intracellular ATP levels, AMPK activates energy-producing pathways and inhibits energy-consuming processes: inhibits protein, carbohydrate and lipid biosynthesis, as well as cell growth and proliferation. AMPK acts via direct phosphorylation of metabolic enzymes, and by longer-term effects via phosphorylation of transcription regulators. Also acts as a regulator of cellular polarity by remodeling the actin cytoskeleton; probably by indirectly activating myosin. Beta non-catalytic subunit acts as a scaffold on which the AMPK complex assembles, via its C-terminus that bridges alpha (PRKAA1 or PRKAA2) and gamma subunits (PRKAG1, PRKAG2 or PRKAG3).</text>
</comment>
<dbReference type="Gene3D" id="2.60.40.10">
    <property type="entry name" value="Immunoglobulins"/>
    <property type="match status" value="1"/>
</dbReference>
<dbReference type="InterPro" id="IPR014756">
    <property type="entry name" value="Ig_E-set"/>
</dbReference>
<dbReference type="PANTHER" id="PTHR10343:SF84">
    <property type="entry name" value="5'-AMP-ACTIVATED PROTEIN KINASE SUBUNIT BETA-1"/>
    <property type="match status" value="1"/>
</dbReference>
<accession>A0AAV5WLV4</accession>
<dbReference type="SUPFAM" id="SSF81296">
    <property type="entry name" value="E set domains"/>
    <property type="match status" value="1"/>
</dbReference>
<dbReference type="CDD" id="cd19609">
    <property type="entry name" value="NTD_TDP-43"/>
    <property type="match status" value="1"/>
</dbReference>
<dbReference type="GO" id="GO:0007165">
    <property type="term" value="P:signal transduction"/>
    <property type="evidence" value="ECO:0007669"/>
    <property type="project" value="TreeGrafter"/>
</dbReference>
<dbReference type="InterPro" id="IPR013783">
    <property type="entry name" value="Ig-like_fold"/>
</dbReference>
<feature type="coiled-coil region" evidence="4">
    <location>
        <begin position="633"/>
        <end position="792"/>
    </location>
</feature>
<dbReference type="CDD" id="cd02859">
    <property type="entry name" value="E_set_AMPKbeta_like_N"/>
    <property type="match status" value="1"/>
</dbReference>
<keyword evidence="9" id="KW-1185">Reference proteome</keyword>
<evidence type="ECO:0000256" key="2">
    <source>
        <dbReference type="ARBA" id="ARBA00025180"/>
    </source>
</evidence>
<comment type="similarity">
    <text evidence="1">Belongs to the 5'-AMP-activated protein kinase beta subunit family.</text>
</comment>
<dbReference type="GO" id="GO:0031588">
    <property type="term" value="C:nucleotide-activated protein kinase complex"/>
    <property type="evidence" value="ECO:0007669"/>
    <property type="project" value="TreeGrafter"/>
</dbReference>
<feature type="region of interest" description="Disordered" evidence="5">
    <location>
        <begin position="156"/>
        <end position="175"/>
    </location>
</feature>
<evidence type="ECO:0000259" key="6">
    <source>
        <dbReference type="Pfam" id="PF16561"/>
    </source>
</evidence>
<sequence length="1175" mass="132561">LQAPRTPPGMGEASAHKPAKNWLRLLIESVDVPLDHKDPHRLHFSTVQSLVPGAHGLYYRGADGARKALAFDGAGHVAAPEEGWDNQSIFIHLAHGHRAGAFGCGGVMRGAASVGDLSETSSSSPVDAYTTATDRFEKTVSLVQQMMKASTIGLRPSRKSKVSQSIDSSEEETISKKYKEENDGLRKKVVELEAELSSTQESLEEARDQETHEKNILRESAACAEARLDEAERMAESATRRACEADHAHNSERQRADKAEWSLGEHRTWLGESKTRVAQLEGQLEESHRELTEQRARAEKAEWTLGEHVAWLETAKKRSADLERALSDARDQVAELRDRTERAEWSLDEQSLWLQEEREKTRAITAAAECATTELREKVASIESELCTRVPSIILPEHIVDASDDVIVECDTTVASSRQSENSEEEKESVTEEEMSVITVTHQQSASPFTRSDTVEALEERVRELESELEASRRAIQTEFEAQLADVSQKAAQSVAELAAAKIRLEEENAMEVNTKIQELTEKEDELNNLHTVIEDLRQKLKDLERARSDAEWHLGEHRDWLKNERDKVSYLEEQLRRVSSGEHATSRPVSRKNSTESGFGGSTAAGKDDSEGERRGSESPPVPRKMKITSGADDLAAELMALSKDKQRMAQEIRELKSRPDPALLDAERRAMAEQVHAVNERAARLEAETAHYKDVAARVNLDAFHARDQRIAELEKIRADLEWAMGEKKQEINDAKWRMGELEGKLEQLQKTPHANESTTHELQQLRDEKAHLVQQLDNARWRLGELEAEVGRLHESAAGDQLQLQRLQKLQHDSKWRIGELESGYAHHEWLLSQRPGRDELNALQAEKSSLEQRLGEASKAADDAKWRLGEVEAELAHSRSLQQQQPAAAANTAELQQLQQQRDSLQQAWHDQQWRIGELESGYAHHEHVIDGLQKRLRAEDGSNMLEHELQWKLGEAGKECDTLRGRISHLEHELGKREAAAAAERPGQLEECLRELRAEKEQLEGRARQLDQMYNDTKWRNGELEAGLAHTKWLLDEERNKVARIADCNAEATRDGSFVVRHRRPGDARLWQLAMKTSADDTSELRAVTLSIDEKSNTDAVFVIGSFSTWECCARLSRPDQSSARRELTLHLPKGRHEFRFIIEGGWHNSTAYPTVPNPFGTMNNWISVE</sequence>
<comment type="caution">
    <text evidence="8">The sequence shown here is derived from an EMBL/GenBank/DDBJ whole genome shotgun (WGS) entry which is preliminary data.</text>
</comment>
<feature type="coiled-coil region" evidence="4">
    <location>
        <begin position="455"/>
        <end position="554"/>
    </location>
</feature>
<keyword evidence="4" id="KW-0175">Coiled coil</keyword>
<feature type="region of interest" description="Disordered" evidence="5">
    <location>
        <begin position="577"/>
        <end position="630"/>
    </location>
</feature>
<dbReference type="EMBL" id="BTSY01000006">
    <property type="protein sequence ID" value="GMT31515.1"/>
    <property type="molecule type" value="Genomic_DNA"/>
</dbReference>
<evidence type="ECO:0000256" key="5">
    <source>
        <dbReference type="SAM" id="MobiDB-lite"/>
    </source>
</evidence>
<evidence type="ECO:0000256" key="1">
    <source>
        <dbReference type="ARBA" id="ARBA00010926"/>
    </source>
</evidence>
<feature type="non-terminal residue" evidence="8">
    <location>
        <position position="1"/>
    </location>
</feature>
<dbReference type="AlphaFoldDB" id="A0AAV5WLV4"/>
<reference evidence="8" key="1">
    <citation type="submission" date="2023-10" db="EMBL/GenBank/DDBJ databases">
        <title>Genome assembly of Pristionchus species.</title>
        <authorList>
            <person name="Yoshida K."/>
            <person name="Sommer R.J."/>
        </authorList>
    </citation>
    <scope>NUCLEOTIDE SEQUENCE</scope>
    <source>
        <strain evidence="8">RS5133</strain>
    </source>
</reference>
<name>A0AAV5WLV4_9BILA</name>
<protein>
    <recommendedName>
        <fullName evidence="3">5'-AMP-activated protein kinase subunit beta-1</fullName>
    </recommendedName>
</protein>
<dbReference type="Pfam" id="PF18694">
    <property type="entry name" value="TDP-43_N"/>
    <property type="match status" value="1"/>
</dbReference>
<dbReference type="InterPro" id="IPR041105">
    <property type="entry name" value="TDP-43_N"/>
</dbReference>
<evidence type="ECO:0000313" key="9">
    <source>
        <dbReference type="Proteomes" id="UP001432322"/>
    </source>
</evidence>
<dbReference type="InterPro" id="IPR050827">
    <property type="entry name" value="CRP1_MDG1_kinase"/>
</dbReference>
<organism evidence="8 9">
    <name type="scientific">Pristionchus fissidentatus</name>
    <dbReference type="NCBI Taxonomy" id="1538716"/>
    <lineage>
        <taxon>Eukaryota</taxon>
        <taxon>Metazoa</taxon>
        <taxon>Ecdysozoa</taxon>
        <taxon>Nematoda</taxon>
        <taxon>Chromadorea</taxon>
        <taxon>Rhabditida</taxon>
        <taxon>Rhabditina</taxon>
        <taxon>Diplogasteromorpha</taxon>
        <taxon>Diplogasteroidea</taxon>
        <taxon>Neodiplogasteridae</taxon>
        <taxon>Pristionchus</taxon>
    </lineage>
</organism>
<feature type="domain" description="TAR DNA-binding protein 43 N-terminal" evidence="7">
    <location>
        <begin position="28"/>
        <end position="92"/>
    </location>
</feature>
<dbReference type="PANTHER" id="PTHR10343">
    <property type="entry name" value="5'-AMP-ACTIVATED PROTEIN KINASE , BETA SUBUNIT"/>
    <property type="match status" value="1"/>
</dbReference>
<proteinExistence type="inferred from homology"/>
<dbReference type="Proteomes" id="UP001432322">
    <property type="component" value="Unassembled WGS sequence"/>
</dbReference>
<feature type="compositionally biased region" description="Polar residues" evidence="5">
    <location>
        <begin position="588"/>
        <end position="598"/>
    </location>
</feature>
<feature type="coiled-coil region" evidence="4">
    <location>
        <begin position="175"/>
        <end position="241"/>
    </location>
</feature>
<dbReference type="Pfam" id="PF16561">
    <property type="entry name" value="AMPK1_CBM"/>
    <property type="match status" value="1"/>
</dbReference>